<dbReference type="InterPro" id="IPR045784">
    <property type="entry name" value="Radical_SAM_N2"/>
</dbReference>
<dbReference type="SFLD" id="SFLDS00029">
    <property type="entry name" value="Radical_SAM"/>
    <property type="match status" value="1"/>
</dbReference>
<name>A0AAW9QRH4_9CHRO</name>
<dbReference type="InterPro" id="IPR007197">
    <property type="entry name" value="rSAM"/>
</dbReference>
<evidence type="ECO:0000313" key="3">
    <source>
        <dbReference type="Proteomes" id="UP001328733"/>
    </source>
</evidence>
<dbReference type="InterPro" id="IPR006638">
    <property type="entry name" value="Elp3/MiaA/NifB-like_rSAM"/>
</dbReference>
<accession>A0AAW9QRH4</accession>
<protein>
    <submittedName>
        <fullName evidence="2">Radical SAM protein</fullName>
    </submittedName>
</protein>
<dbReference type="GO" id="GO:0051536">
    <property type="term" value="F:iron-sulfur cluster binding"/>
    <property type="evidence" value="ECO:0007669"/>
    <property type="project" value="InterPro"/>
</dbReference>
<dbReference type="PROSITE" id="PS51918">
    <property type="entry name" value="RADICAL_SAM"/>
    <property type="match status" value="1"/>
</dbReference>
<dbReference type="SMART" id="SM00729">
    <property type="entry name" value="Elp3"/>
    <property type="match status" value="1"/>
</dbReference>
<dbReference type="GO" id="GO:0003824">
    <property type="term" value="F:catalytic activity"/>
    <property type="evidence" value="ECO:0007669"/>
    <property type="project" value="InterPro"/>
</dbReference>
<comment type="caution">
    <text evidence="2">The sequence shown here is derived from an EMBL/GenBank/DDBJ whole genome shotgun (WGS) entry which is preliminary data.</text>
</comment>
<evidence type="ECO:0000313" key="2">
    <source>
        <dbReference type="EMBL" id="MEG3436812.1"/>
    </source>
</evidence>
<gene>
    <name evidence="2" type="ORF">V0288_06735</name>
</gene>
<reference evidence="2 3" key="1">
    <citation type="submission" date="2024-01" db="EMBL/GenBank/DDBJ databases">
        <title>Genomic insights into the taxonomy and metabolism of the cyanobacterium Pannus brasiliensis CCIBt3594.</title>
        <authorList>
            <person name="Machado M."/>
            <person name="Botero N.B."/>
            <person name="Andreote A.P.D."/>
            <person name="Feitosa A.M.T."/>
            <person name="Popin R."/>
            <person name="Sivonen K."/>
            <person name="Fiore M.F."/>
        </authorList>
    </citation>
    <scope>NUCLEOTIDE SEQUENCE [LARGE SCALE GENOMIC DNA]</scope>
    <source>
        <strain evidence="2 3">CCIBt3594</strain>
    </source>
</reference>
<dbReference type="InterPro" id="IPR058240">
    <property type="entry name" value="rSAM_sf"/>
</dbReference>
<dbReference type="Proteomes" id="UP001328733">
    <property type="component" value="Unassembled WGS sequence"/>
</dbReference>
<evidence type="ECO:0000259" key="1">
    <source>
        <dbReference type="PROSITE" id="PS51918"/>
    </source>
</evidence>
<proteinExistence type="predicted"/>
<feature type="domain" description="Radical SAM core" evidence="1">
    <location>
        <begin position="218"/>
        <end position="441"/>
    </location>
</feature>
<dbReference type="PANTHER" id="PTHR42731:SF1">
    <property type="entry name" value="RADICAL SAM DOMAIN PROTEIN"/>
    <property type="match status" value="1"/>
</dbReference>
<keyword evidence="3" id="KW-1185">Reference proteome</keyword>
<dbReference type="Gene3D" id="3.40.50.280">
    <property type="entry name" value="Cobalamin-binding domain"/>
    <property type="match status" value="1"/>
</dbReference>
<sequence>MTVFSDEKLLFTPASPDADAIPTIFAFPNEYSVGITSLGYQIVWATLASRGDLSVSRLFTDIQENLPREPELLGFSFSWELDYVNILSLLESLDIPRRAIDREDCHPLVFGGGPVLTANPEPFAAFFDVILLGDGENLLDDFINAYREVRGADRETKLHHLARVPGIYVPSLYEVTYRDGEGEIESILPVSSDIPPFVQKQTYRGNTLSASTVVTEKAAWENIYMVEVVRSCPEMCRFCLASYLTLPFRTASIDSLIPAIEKGLKVTDRIGLLGASVTQHPEFEALLDYLARPEHDRIRLSIASVRTNTVTEKLAGILASHDTKSITIAVESGSPRIREIINKKLSNEEIIRAAVNAKAGGLKGIKFYGMVGIPGEEDEDIEKTIEMMGQVKKSAPGLRLSLGCSTFVPKSHTPFQWFGVNSIAKKRLQYLEKQLGKQGIEFRPESYNWSVIQALLSRGDRRLTPLLELTRVYGDSIGSYKRAFKELRRKIPPLDYYVHQPWRLEQVLPWTHLRGPLPRETLIKHLEDALGKNSSRSIIEI</sequence>
<dbReference type="AlphaFoldDB" id="A0AAW9QRH4"/>
<dbReference type="InterPro" id="IPR023404">
    <property type="entry name" value="rSAM_horseshoe"/>
</dbReference>
<organism evidence="2 3">
    <name type="scientific">Pannus brasiliensis CCIBt3594</name>
    <dbReference type="NCBI Taxonomy" id="1427578"/>
    <lineage>
        <taxon>Bacteria</taxon>
        <taxon>Bacillati</taxon>
        <taxon>Cyanobacteriota</taxon>
        <taxon>Cyanophyceae</taxon>
        <taxon>Oscillatoriophycideae</taxon>
        <taxon>Chroococcales</taxon>
        <taxon>Microcystaceae</taxon>
        <taxon>Pannus</taxon>
    </lineage>
</organism>
<dbReference type="Pfam" id="PF04055">
    <property type="entry name" value="Radical_SAM"/>
    <property type="match status" value="1"/>
</dbReference>
<dbReference type="Pfam" id="PF19864">
    <property type="entry name" value="Radical_SAM_N2"/>
    <property type="match status" value="1"/>
</dbReference>
<dbReference type="EMBL" id="JBAFSM010000010">
    <property type="protein sequence ID" value="MEG3436812.1"/>
    <property type="molecule type" value="Genomic_DNA"/>
</dbReference>
<dbReference type="Gene3D" id="3.80.30.20">
    <property type="entry name" value="tm_1862 like domain"/>
    <property type="match status" value="1"/>
</dbReference>
<dbReference type="PANTHER" id="PTHR42731">
    <property type="entry name" value="SLL1084 PROTEIN"/>
    <property type="match status" value="1"/>
</dbReference>
<dbReference type="RefSeq" id="WP_332864277.1">
    <property type="nucleotide sequence ID" value="NZ_JBAFSM010000010.1"/>
</dbReference>
<dbReference type="SUPFAM" id="SSF102114">
    <property type="entry name" value="Radical SAM enzymes"/>
    <property type="match status" value="1"/>
</dbReference>
<dbReference type="CDD" id="cd01335">
    <property type="entry name" value="Radical_SAM"/>
    <property type="match status" value="1"/>
</dbReference>
<dbReference type="SFLD" id="SFLDG01082">
    <property type="entry name" value="B12-binding_domain_containing"/>
    <property type="match status" value="1"/>
</dbReference>